<dbReference type="eggNOG" id="arCOG02129">
    <property type="taxonomic scope" value="Archaea"/>
</dbReference>
<feature type="domain" description="Tc1-like transposase DDE" evidence="2">
    <location>
        <begin position="185"/>
        <end position="314"/>
    </location>
</feature>
<name>M1XQF3_NATM8</name>
<dbReference type="STRING" id="268739.Nmlp_2175"/>
<feature type="region of interest" description="Disordered" evidence="1">
    <location>
        <begin position="76"/>
        <end position="103"/>
    </location>
</feature>
<evidence type="ECO:0000259" key="2">
    <source>
        <dbReference type="Pfam" id="PF13358"/>
    </source>
</evidence>
<dbReference type="eggNOG" id="arCOG02128">
    <property type="taxonomic scope" value="Archaea"/>
</dbReference>
<organism evidence="4 5">
    <name type="scientific">Natronomonas moolapensis (strain DSM 18674 / CECT 7526 / JCM 14361 / 8.8.11)</name>
    <dbReference type="NCBI Taxonomy" id="268739"/>
    <lineage>
        <taxon>Archaea</taxon>
        <taxon>Methanobacteriati</taxon>
        <taxon>Methanobacteriota</taxon>
        <taxon>Stenosarchaea group</taxon>
        <taxon>Halobacteria</taxon>
        <taxon>Halobacteriales</taxon>
        <taxon>Natronomonadaceae</taxon>
        <taxon>Natronomonas</taxon>
    </lineage>
</organism>
<dbReference type="InterPro" id="IPR009057">
    <property type="entry name" value="Homeodomain-like_sf"/>
</dbReference>
<keyword evidence="5" id="KW-1185">Reference proteome</keyword>
<feature type="domain" description="Winged helix-turn helix" evidence="3">
    <location>
        <begin position="107"/>
        <end position="163"/>
    </location>
</feature>
<dbReference type="HOGENOM" id="CLU_056788_3_1_2"/>
<dbReference type="KEGG" id="nmo:Nmlp_2175"/>
<dbReference type="Pfam" id="PF13358">
    <property type="entry name" value="DDE_3"/>
    <property type="match status" value="1"/>
</dbReference>
<dbReference type="Pfam" id="PF13551">
    <property type="entry name" value="HTH_29"/>
    <property type="match status" value="1"/>
</dbReference>
<accession>M1XQF3</accession>
<dbReference type="GO" id="GO:0003676">
    <property type="term" value="F:nucleic acid binding"/>
    <property type="evidence" value="ECO:0007669"/>
    <property type="project" value="InterPro"/>
</dbReference>
<evidence type="ECO:0000313" key="4">
    <source>
        <dbReference type="EMBL" id="CCQ36354.1"/>
    </source>
</evidence>
<dbReference type="SUPFAM" id="SSF53098">
    <property type="entry name" value="Ribonuclease H-like"/>
    <property type="match status" value="1"/>
</dbReference>
<dbReference type="Gene3D" id="1.10.10.60">
    <property type="entry name" value="Homeodomain-like"/>
    <property type="match status" value="1"/>
</dbReference>
<evidence type="ECO:0000313" key="5">
    <source>
        <dbReference type="Proteomes" id="UP000011867"/>
    </source>
</evidence>
<dbReference type="InterPro" id="IPR012337">
    <property type="entry name" value="RNaseH-like_sf"/>
</dbReference>
<dbReference type="InterPro" id="IPR038717">
    <property type="entry name" value="Tc1-like_DDE_dom"/>
</dbReference>
<dbReference type="EMBL" id="HF582854">
    <property type="protein sequence ID" value="CCQ36354.1"/>
    <property type="molecule type" value="Genomic_DNA"/>
</dbReference>
<protein>
    <submittedName>
        <fullName evidence="4">ISHwa16-type transposase ISNamo16</fullName>
    </submittedName>
</protein>
<dbReference type="SUPFAM" id="SSF46689">
    <property type="entry name" value="Homeodomain-like"/>
    <property type="match status" value="1"/>
</dbReference>
<dbReference type="InterPro" id="IPR036397">
    <property type="entry name" value="RNaseH_sf"/>
</dbReference>
<dbReference type="InterPro" id="IPR047655">
    <property type="entry name" value="Transpos_IS630-like"/>
</dbReference>
<dbReference type="Pfam" id="PF13592">
    <property type="entry name" value="HTH_33"/>
    <property type="match status" value="1"/>
</dbReference>
<dbReference type="InterPro" id="IPR025959">
    <property type="entry name" value="Winged_HTH_dom"/>
</dbReference>
<evidence type="ECO:0000256" key="1">
    <source>
        <dbReference type="SAM" id="MobiDB-lite"/>
    </source>
</evidence>
<dbReference type="Gene3D" id="3.30.420.10">
    <property type="entry name" value="Ribonuclease H-like superfamily/Ribonuclease H"/>
    <property type="match status" value="1"/>
</dbReference>
<feature type="compositionally biased region" description="Basic and acidic residues" evidence="1">
    <location>
        <begin position="83"/>
        <end position="99"/>
    </location>
</feature>
<dbReference type="Proteomes" id="UP000011867">
    <property type="component" value="Chromosome"/>
</dbReference>
<dbReference type="AlphaFoldDB" id="M1XQF3"/>
<proteinExistence type="predicted"/>
<sequence>MNHLDEISVEELQDALDNVDEKKPTQRLLAAIAYKNGVSQTELAEWYDVQRRTIYSWLKRLDTDESLGQAVSDAKRTGRKRKLSESQLKEFEETVHEPPDEVGIDAPAWTPALAQNFLEETYGVEYSVSSCRRLLKEAGLSHQKPRRTAAETDEDEQDRFHDELKKKATGAGRHGSLYRSNKKKSVQVEPRAAWFPRGTRPSVELSGQRDWTCLLGAITEDGDRFFSRFTEYVTAEHAKHFILALCKEFEDDLIVVLDGAPYFQASAVTDLAARDDLTFVTLPSYSPELNPVEECWRQVQKALSNRFFDSLDELTTAIDTALDKLSVPTVSNYF</sequence>
<dbReference type="NCBIfam" id="NF033545">
    <property type="entry name" value="transpos_IS630"/>
    <property type="match status" value="1"/>
</dbReference>
<reference evidence="4 5" key="1">
    <citation type="journal article" date="2013" name="Genome Announc.">
        <title>Genome of the haloarchaeon Natronomonas moolapensis, a neutrophilic member of a previously haloalkaliphilic genus.</title>
        <authorList>
            <person name="Dyall-Smith M.L."/>
            <person name="Pfeiffer F."/>
            <person name="Oberwinkler T."/>
            <person name="Klee K."/>
            <person name="Rampp M."/>
            <person name="Palm P."/>
            <person name="Gross K."/>
            <person name="Schuster S.C."/>
            <person name="Oesterhelt D."/>
        </authorList>
    </citation>
    <scope>NUCLEOTIDE SEQUENCE [LARGE SCALE GENOMIC DNA]</scope>
    <source>
        <strain evidence="5">DSM 18674 / JCM 14361 / 8.8.11</strain>
    </source>
</reference>
<evidence type="ECO:0000259" key="3">
    <source>
        <dbReference type="Pfam" id="PF13592"/>
    </source>
</evidence>
<gene>
    <name evidence="4" type="ordered locus">Nmlp_2175</name>
</gene>